<comment type="caution">
    <text evidence="4">The sequence shown here is derived from an EMBL/GenBank/DDBJ whole genome shotgun (WGS) entry which is preliminary data.</text>
</comment>
<evidence type="ECO:0000256" key="1">
    <source>
        <dbReference type="ARBA" id="ARBA00022729"/>
    </source>
</evidence>
<evidence type="ECO:0000313" key="5">
    <source>
        <dbReference type="Proteomes" id="UP000633814"/>
    </source>
</evidence>
<dbReference type="Pfam" id="PF13505">
    <property type="entry name" value="OMP_b-brl"/>
    <property type="match status" value="1"/>
</dbReference>
<feature type="domain" description="Outer membrane protein beta-barrel" evidence="3">
    <location>
        <begin position="7"/>
        <end position="191"/>
    </location>
</feature>
<dbReference type="InterPro" id="IPR027385">
    <property type="entry name" value="Beta-barrel_OMP"/>
</dbReference>
<evidence type="ECO:0000313" key="4">
    <source>
        <dbReference type="EMBL" id="MCB5226392.1"/>
    </source>
</evidence>
<dbReference type="SUPFAM" id="SSF56925">
    <property type="entry name" value="OMPA-like"/>
    <property type="match status" value="1"/>
</dbReference>
<evidence type="ECO:0000256" key="2">
    <source>
        <dbReference type="SAM" id="SignalP"/>
    </source>
</evidence>
<feature type="signal peptide" evidence="2">
    <location>
        <begin position="1"/>
        <end position="20"/>
    </location>
</feature>
<feature type="chain" id="PRO_5046859512" evidence="2">
    <location>
        <begin position="21"/>
        <end position="191"/>
    </location>
</feature>
<name>A0ABS8C238_9ALTE</name>
<dbReference type="EMBL" id="JAEINI020000003">
    <property type="protein sequence ID" value="MCB5226392.1"/>
    <property type="molecule type" value="Genomic_DNA"/>
</dbReference>
<gene>
    <name evidence="4" type="ORF">JAO78_006150</name>
</gene>
<proteinExistence type="predicted"/>
<dbReference type="RefSeq" id="WP_226750485.1">
    <property type="nucleotide sequence ID" value="NZ_JAEINI020000003.1"/>
</dbReference>
<sequence>MLNKILAIALASSLVTPVFAADSPFYIGGQISNTTLKESAAGFSDDFDFTVLSAIAGYQFTPFFATELRLGKGVNGESFQDIGYSEKLDVSQQTAVLMKGSVPITDAFSLYGVAGYAASKFTYKERDGDFYYSDSETVDGLTWGVGAGVKFTQNLSATVEYLQMPSEKFNDDGFGYKLKSHNLSLGVIYQF</sequence>
<dbReference type="Gene3D" id="2.40.160.20">
    <property type="match status" value="1"/>
</dbReference>
<dbReference type="InterPro" id="IPR011250">
    <property type="entry name" value="OMP/PagP_B-barrel"/>
</dbReference>
<organism evidence="4 5">
    <name type="scientific">Alishewanella maricola</name>
    <dbReference type="NCBI Taxonomy" id="2795740"/>
    <lineage>
        <taxon>Bacteria</taxon>
        <taxon>Pseudomonadati</taxon>
        <taxon>Pseudomonadota</taxon>
        <taxon>Gammaproteobacteria</taxon>
        <taxon>Alteromonadales</taxon>
        <taxon>Alteromonadaceae</taxon>
        <taxon>Alishewanella</taxon>
    </lineage>
</organism>
<keyword evidence="5" id="KW-1185">Reference proteome</keyword>
<evidence type="ECO:0000259" key="3">
    <source>
        <dbReference type="Pfam" id="PF13505"/>
    </source>
</evidence>
<reference evidence="4 5" key="1">
    <citation type="submission" date="2021-10" db="EMBL/GenBank/DDBJ databases">
        <title>Alishewanella koreense sp. nov. isolated from seawater of southwestern coast in South Korea and the proposal for the reclassification of Rheinheimera perlucida and Rheinheimera tuosuensis as Arsukibacterium perlucida and Arsukibacterium tuosuensis.</title>
        <authorList>
            <person name="Kim K.H."/>
            <person name="Ruan W."/>
            <person name="Kim K.R."/>
            <person name="Baek J.H."/>
            <person name="Jeon C.O."/>
        </authorList>
    </citation>
    <scope>NUCLEOTIDE SEQUENCE [LARGE SCALE GENOMIC DNA]</scope>
    <source>
        <strain evidence="4 5">16-MA</strain>
    </source>
</reference>
<keyword evidence="1 2" id="KW-0732">Signal</keyword>
<accession>A0ABS8C238</accession>
<dbReference type="Proteomes" id="UP000633814">
    <property type="component" value="Unassembled WGS sequence"/>
</dbReference>
<protein>
    <submittedName>
        <fullName evidence="4">Porin family protein</fullName>
    </submittedName>
</protein>